<evidence type="ECO:0000313" key="2">
    <source>
        <dbReference type="Proteomes" id="UP000016860"/>
    </source>
</evidence>
<comment type="caution">
    <text evidence="1">The sequence shown here is derived from an EMBL/GenBank/DDBJ whole genome shotgun (WGS) entry which is preliminary data.</text>
</comment>
<protein>
    <submittedName>
        <fullName evidence="1">Uncharacterized protein</fullName>
    </submittedName>
</protein>
<accession>U4R058</accession>
<dbReference type="PATRIC" id="fig|1330534.3.peg.2957"/>
<organism evidence="1 2">
    <name type="scientific">Ruminiclostridium papyrosolvens C7</name>
    <dbReference type="NCBI Taxonomy" id="1330534"/>
    <lineage>
        <taxon>Bacteria</taxon>
        <taxon>Bacillati</taxon>
        <taxon>Bacillota</taxon>
        <taxon>Clostridia</taxon>
        <taxon>Eubacteriales</taxon>
        <taxon>Oscillospiraceae</taxon>
        <taxon>Ruminiclostridium</taxon>
    </lineage>
</organism>
<proteinExistence type="predicted"/>
<reference evidence="1 2" key="1">
    <citation type="journal article" date="2013" name="Genome Announc.">
        <title>Draft Genome Sequence of the Cellulolytic Bacterium Clostridium papyrosolvens C7 (ATCC 700395).</title>
        <authorList>
            <person name="Zepeda V."/>
            <person name="Dassa B."/>
            <person name="Borovok I."/>
            <person name="Lamed R."/>
            <person name="Bayer E.A."/>
            <person name="Cate J.H."/>
        </authorList>
    </citation>
    <scope>NUCLEOTIDE SEQUENCE [LARGE SCALE GENOMIC DNA]</scope>
    <source>
        <strain evidence="1 2">C7</strain>
    </source>
</reference>
<dbReference type="Proteomes" id="UP000016860">
    <property type="component" value="Unassembled WGS sequence"/>
</dbReference>
<dbReference type="EMBL" id="ATAY01000072">
    <property type="protein sequence ID" value="EPR10129.1"/>
    <property type="molecule type" value="Genomic_DNA"/>
</dbReference>
<name>U4R058_9FIRM</name>
<dbReference type="RefSeq" id="WP_020816425.1">
    <property type="nucleotide sequence ID" value="NZ_ATAY01000072.1"/>
</dbReference>
<dbReference type="STRING" id="1330534.L323_14925"/>
<dbReference type="AlphaFoldDB" id="U4R058"/>
<evidence type="ECO:0000313" key="1">
    <source>
        <dbReference type="EMBL" id="EPR10129.1"/>
    </source>
</evidence>
<sequence length="56" mass="6422">MDKYTKCYGCKEAEQVYKTLVAVSADCPKKIRLNNGYVVSKKMCESCEHIISKEKE</sequence>
<gene>
    <name evidence="1" type="ORF">L323_14925</name>
</gene>